<dbReference type="AlphaFoldDB" id="A0A0V8CVV5"/>
<dbReference type="EMBL" id="LKLP01000128">
    <property type="protein sequence ID" value="KSU05285.1"/>
    <property type="molecule type" value="Genomic_DNA"/>
</dbReference>
<organism evidence="1 2">
    <name type="scientific">Lactococcus lactis subsp. lactis</name>
    <name type="common">Streptococcus lactis</name>
    <dbReference type="NCBI Taxonomy" id="1360"/>
    <lineage>
        <taxon>Bacteria</taxon>
        <taxon>Bacillati</taxon>
        <taxon>Bacillota</taxon>
        <taxon>Bacilli</taxon>
        <taxon>Lactobacillales</taxon>
        <taxon>Streptococcaceae</taxon>
        <taxon>Lactococcus</taxon>
    </lineage>
</organism>
<comment type="caution">
    <text evidence="1">The sequence shown here is derived from an EMBL/GenBank/DDBJ whole genome shotgun (WGS) entry which is preliminary data.</text>
</comment>
<dbReference type="Proteomes" id="UP000054230">
    <property type="component" value="Unassembled WGS sequence"/>
</dbReference>
<accession>A0A0V8CVV5</accession>
<evidence type="ECO:0000313" key="2">
    <source>
        <dbReference type="Proteomes" id="UP000054230"/>
    </source>
</evidence>
<proteinExistence type="predicted"/>
<sequence length="55" mass="6979">MNYFFSEKHRKTKDFEMFIETLEKYKFNNIKNFALFIQKKRNSEIWHIFRLEISV</sequence>
<evidence type="ECO:0000313" key="1">
    <source>
        <dbReference type="EMBL" id="KSU05285.1"/>
    </source>
</evidence>
<reference evidence="2" key="1">
    <citation type="submission" date="2015-10" db="EMBL/GenBank/DDBJ databases">
        <title>Draft Genome Sequences of 11 Lactococcus lactis subspecies cremoris strains.</title>
        <authorList>
            <person name="Wels M."/>
            <person name="Backus L."/>
            <person name="Boekhorst J."/>
            <person name="Dijkstra A."/>
            <person name="Beerthuizen M."/>
            <person name="Kelly W."/>
            <person name="Siezen R."/>
            <person name="Bachmann H."/>
            <person name="Van Hijum S."/>
        </authorList>
    </citation>
    <scope>NUCLEOTIDE SEQUENCE [LARGE SCALE GENOMIC DNA]</scope>
    <source>
        <strain evidence="2">LMG8520</strain>
    </source>
</reference>
<name>A0A0V8CVV5_LACLL</name>
<gene>
    <name evidence="1" type="ORF">LMG8520_2591</name>
</gene>
<protein>
    <submittedName>
        <fullName evidence="1">Uncharacterized protein</fullName>
    </submittedName>
</protein>